<evidence type="ECO:0000313" key="2">
    <source>
        <dbReference type="Proteomes" id="UP000509241"/>
    </source>
</evidence>
<dbReference type="Proteomes" id="UP000509241">
    <property type="component" value="Chromosome"/>
</dbReference>
<dbReference type="GeneID" id="56035323"/>
<gene>
    <name evidence="1" type="ORF">HYG82_18490</name>
</gene>
<dbReference type="KEGG" id="haly:HYG82_18490"/>
<evidence type="ECO:0000313" key="1">
    <source>
        <dbReference type="EMBL" id="QLG50681.1"/>
    </source>
</evidence>
<dbReference type="EMBL" id="CP058601">
    <property type="protein sequence ID" value="QLG50681.1"/>
    <property type="molecule type" value="Genomic_DNA"/>
</dbReference>
<accession>A0A7D5KF90</accession>
<sequence length="61" mass="6922">MFIKFLGSIDGVEQGLHDKMLIPSVEDEKAVRSSILEAEKTEQVLDYLDKYEYASKSTTHS</sequence>
<organism evidence="1 2">
    <name type="scientific">Natrinema halophilum</name>
    <dbReference type="NCBI Taxonomy" id="1699371"/>
    <lineage>
        <taxon>Archaea</taxon>
        <taxon>Methanobacteriati</taxon>
        <taxon>Methanobacteriota</taxon>
        <taxon>Stenosarchaea group</taxon>
        <taxon>Halobacteria</taxon>
        <taxon>Halobacteriales</taxon>
        <taxon>Natrialbaceae</taxon>
        <taxon>Natrinema</taxon>
    </lineage>
</organism>
<dbReference type="AlphaFoldDB" id="A0A7D5KF90"/>
<keyword evidence="2" id="KW-1185">Reference proteome</keyword>
<proteinExistence type="predicted"/>
<dbReference type="RefSeq" id="WP_179263415.1">
    <property type="nucleotide sequence ID" value="NZ_CP058601.1"/>
</dbReference>
<protein>
    <submittedName>
        <fullName evidence="1">Uncharacterized protein</fullName>
    </submittedName>
</protein>
<reference evidence="1 2" key="1">
    <citation type="submission" date="2020-07" db="EMBL/GenBank/DDBJ databases">
        <authorList>
            <person name="Cui H."/>
        </authorList>
    </citation>
    <scope>NUCLEOTIDE SEQUENCE [LARGE SCALE GENOMIC DNA]</scope>
    <source>
        <strain evidence="1 2">YPL8</strain>
    </source>
</reference>
<name>A0A7D5KF90_9EURY</name>